<evidence type="ECO:0000259" key="2">
    <source>
        <dbReference type="Pfam" id="PF04945"/>
    </source>
</evidence>
<sequence length="167" mass="18128">MNRFSLKRRLALAIMTASITMIGAIPQLAMAYDENSTSSVNVDAKGVGLKGFDPVAYFTAGSPTIGKSSIAAAHDGVTYYFASIENRDKFKADPAKYAPQYGGFCSTGVALEKKLDGDPQAWRVVDGKLYLNVNKDVQKKWLEDVPGNLKKAEMNWGSIKAKTPKSL</sequence>
<organism evidence="3 4">
    <name type="scientific">Undibacterium pigrum</name>
    <dbReference type="NCBI Taxonomy" id="401470"/>
    <lineage>
        <taxon>Bacteria</taxon>
        <taxon>Pseudomonadati</taxon>
        <taxon>Pseudomonadota</taxon>
        <taxon>Betaproteobacteria</taxon>
        <taxon>Burkholderiales</taxon>
        <taxon>Oxalobacteraceae</taxon>
        <taxon>Undibacterium</taxon>
    </lineage>
</organism>
<dbReference type="RefSeq" id="WP_211324118.1">
    <property type="nucleotide sequence ID" value="NZ_QJKB01000001.1"/>
</dbReference>
<feature type="domain" description="YHS" evidence="2">
    <location>
        <begin position="59"/>
        <end position="101"/>
    </location>
</feature>
<feature type="signal peptide" evidence="1">
    <location>
        <begin position="1"/>
        <end position="31"/>
    </location>
</feature>
<gene>
    <name evidence="3" type="ORF">DFR42_101513</name>
</gene>
<dbReference type="EMBL" id="QJKB01000001">
    <property type="protein sequence ID" value="PXX46937.1"/>
    <property type="molecule type" value="Genomic_DNA"/>
</dbReference>
<dbReference type="AlphaFoldDB" id="A0A318JEK9"/>
<comment type="caution">
    <text evidence="3">The sequence shown here is derived from an EMBL/GenBank/DDBJ whole genome shotgun (WGS) entry which is preliminary data.</text>
</comment>
<dbReference type="NCBIfam" id="NF041384">
    <property type="entry name" value="YHS_seleno_dom"/>
    <property type="match status" value="1"/>
</dbReference>
<name>A0A318JEK9_9BURK</name>
<keyword evidence="4" id="KW-1185">Reference proteome</keyword>
<evidence type="ECO:0000256" key="1">
    <source>
        <dbReference type="SAM" id="SignalP"/>
    </source>
</evidence>
<dbReference type="Pfam" id="PF04945">
    <property type="entry name" value="YHS"/>
    <property type="match status" value="1"/>
</dbReference>
<dbReference type="InterPro" id="IPR007029">
    <property type="entry name" value="YHS_dom"/>
</dbReference>
<reference evidence="3 4" key="1">
    <citation type="submission" date="2018-05" db="EMBL/GenBank/DDBJ databases">
        <title>Genomic Encyclopedia of Type Strains, Phase IV (KMG-IV): sequencing the most valuable type-strain genomes for metagenomic binning, comparative biology and taxonomic classification.</title>
        <authorList>
            <person name="Goeker M."/>
        </authorList>
    </citation>
    <scope>NUCLEOTIDE SEQUENCE [LARGE SCALE GENOMIC DNA]</scope>
    <source>
        <strain evidence="3 4">DSM 19792</strain>
    </source>
</reference>
<feature type="chain" id="PRO_5016433127" evidence="1">
    <location>
        <begin position="32"/>
        <end position="167"/>
    </location>
</feature>
<evidence type="ECO:0000313" key="4">
    <source>
        <dbReference type="Proteomes" id="UP000247792"/>
    </source>
</evidence>
<dbReference type="Proteomes" id="UP000247792">
    <property type="component" value="Unassembled WGS sequence"/>
</dbReference>
<proteinExistence type="predicted"/>
<protein>
    <submittedName>
        <fullName evidence="3">YHS domain-containing protein</fullName>
    </submittedName>
</protein>
<accession>A0A318JEK9</accession>
<keyword evidence="1" id="KW-0732">Signal</keyword>
<evidence type="ECO:0000313" key="3">
    <source>
        <dbReference type="EMBL" id="PXX46937.1"/>
    </source>
</evidence>